<reference evidence="2" key="1">
    <citation type="submission" date="2018-02" db="EMBL/GenBank/DDBJ databases">
        <authorList>
            <person name="Cohen D.B."/>
            <person name="Kent A.D."/>
        </authorList>
    </citation>
    <scope>NUCLEOTIDE SEQUENCE</scope>
</reference>
<organism evidence="2">
    <name type="scientific">Fagus sylvatica</name>
    <name type="common">Beechnut</name>
    <dbReference type="NCBI Taxonomy" id="28930"/>
    <lineage>
        <taxon>Eukaryota</taxon>
        <taxon>Viridiplantae</taxon>
        <taxon>Streptophyta</taxon>
        <taxon>Embryophyta</taxon>
        <taxon>Tracheophyta</taxon>
        <taxon>Spermatophyta</taxon>
        <taxon>Magnoliopsida</taxon>
        <taxon>eudicotyledons</taxon>
        <taxon>Gunneridae</taxon>
        <taxon>Pentapetalae</taxon>
        <taxon>rosids</taxon>
        <taxon>fabids</taxon>
        <taxon>Fagales</taxon>
        <taxon>Fagaceae</taxon>
        <taxon>Fagus</taxon>
    </lineage>
</organism>
<evidence type="ECO:0000256" key="1">
    <source>
        <dbReference type="SAM" id="MobiDB-lite"/>
    </source>
</evidence>
<name>A0A2N9FCW7_FAGSY</name>
<feature type="region of interest" description="Disordered" evidence="1">
    <location>
        <begin position="56"/>
        <end position="75"/>
    </location>
</feature>
<gene>
    <name evidence="2" type="ORF">FSB_LOCUS12732</name>
</gene>
<evidence type="ECO:0000313" key="2">
    <source>
        <dbReference type="EMBL" id="SPC84850.1"/>
    </source>
</evidence>
<proteinExistence type="predicted"/>
<protein>
    <recommendedName>
        <fullName evidence="3">CCHC-type domain-containing protein</fullName>
    </recommendedName>
</protein>
<dbReference type="EMBL" id="OIVN01000737">
    <property type="protein sequence ID" value="SPC84850.1"/>
    <property type="molecule type" value="Genomic_DNA"/>
</dbReference>
<evidence type="ECO:0008006" key="3">
    <source>
        <dbReference type="Google" id="ProtNLM"/>
    </source>
</evidence>
<sequence>MLTKNEAVRFEELHTLIKTEEDLLKSAMDNSKEIAQMAMVANKNSQPTFNNLLNAQFNDNRGRGKNQNRGRVGGGGKFQNYNNGCGGFNQGSFKNGGNFSNFTLNSQNPQSWTSNPRSCPTCQICYKPGHTTIDCYQKMNYSYQGQHPSAELTAMATAAPTCPNQTTWISNTGATDHFTPNLNNILDNQAYTGS</sequence>
<accession>A0A2N9FCW7</accession>
<dbReference type="AlphaFoldDB" id="A0A2N9FCW7"/>